<dbReference type="AlphaFoldDB" id="A0A5M1DYK7"/>
<accession>A0A5M1DYK7</accession>
<dbReference type="InterPro" id="IPR000525">
    <property type="entry name" value="Initiator_Rep_WH1"/>
</dbReference>
<dbReference type="Pfam" id="PF21205">
    <property type="entry name" value="Rep3_C"/>
    <property type="match status" value="1"/>
</dbReference>
<dbReference type="InterPro" id="IPR036390">
    <property type="entry name" value="WH_DNA-bd_sf"/>
</dbReference>
<gene>
    <name evidence="3" type="ORF">FSE91_06365</name>
</gene>
<name>A0A5M1DYK7_CAMUP</name>
<protein>
    <submittedName>
        <fullName evidence="3">Replication initiation protein</fullName>
    </submittedName>
</protein>
<proteinExistence type="inferred from homology"/>
<evidence type="ECO:0000313" key="3">
    <source>
        <dbReference type="EMBL" id="ECK6930420.1"/>
    </source>
</evidence>
<dbReference type="GO" id="GO:0003887">
    <property type="term" value="F:DNA-directed DNA polymerase activity"/>
    <property type="evidence" value="ECO:0007669"/>
    <property type="project" value="InterPro"/>
</dbReference>
<comment type="caution">
    <text evidence="3">The sequence shown here is derived from an EMBL/GenBank/DDBJ whole genome shotgun (WGS) entry which is preliminary data.</text>
</comment>
<organism evidence="3">
    <name type="scientific">Campylobacter upsaliensis</name>
    <dbReference type="NCBI Taxonomy" id="28080"/>
    <lineage>
        <taxon>Bacteria</taxon>
        <taxon>Pseudomonadati</taxon>
        <taxon>Campylobacterota</taxon>
        <taxon>Epsilonproteobacteria</taxon>
        <taxon>Campylobacterales</taxon>
        <taxon>Campylobacteraceae</taxon>
        <taxon>Campylobacter</taxon>
    </lineage>
</organism>
<comment type="similarity">
    <text evidence="1">Belongs to the initiator RepB protein family.</text>
</comment>
<evidence type="ECO:0000256" key="1">
    <source>
        <dbReference type="ARBA" id="ARBA00038283"/>
    </source>
</evidence>
<evidence type="ECO:0000259" key="2">
    <source>
        <dbReference type="Pfam" id="PF01051"/>
    </source>
</evidence>
<dbReference type="Pfam" id="PF01051">
    <property type="entry name" value="Rep3_N"/>
    <property type="match status" value="1"/>
</dbReference>
<dbReference type="InterPro" id="IPR036388">
    <property type="entry name" value="WH-like_DNA-bd_sf"/>
</dbReference>
<sequence length="313" mass="37800">MACQKLITFDFVKGNYIMKMSRQSQVENIVFKNSKIVYRNEMNSIRFPNFSAMDFNLFFTICYFGIKQNNKRKILRGFKIHFDDLRVFMPQIKNKKRFFDEIAKFVRYKLNLIGVNVFEYDEVLEENGVLRKIDNGKRKLKGAVFIKKFILDEEKEELYLEFTSYAYSLLNEFGNFMSFDMNEFCSFENKYTKTLFRLLKQYENSNAYIDEKNPHIKAITMSKDEFKKFMDTPDNYESKDLERKVIKPSIKEIKSKTSYFNGSTHKSYSIQMIDYEKIFEEYEKKDNLIQRKRRSVKGFKFIFEKMRFIALFC</sequence>
<dbReference type="Gene3D" id="1.10.10.10">
    <property type="entry name" value="Winged helix-like DNA-binding domain superfamily/Winged helix DNA-binding domain"/>
    <property type="match status" value="1"/>
</dbReference>
<reference evidence="3" key="1">
    <citation type="submission" date="2019-08" db="EMBL/GenBank/DDBJ databases">
        <authorList>
            <consortium name="GenomeTrakr network: Whole genome sequencing for foodborne pathogen traceback"/>
        </authorList>
    </citation>
    <scope>NUCLEOTIDE SEQUENCE</scope>
    <source>
        <strain evidence="3">TTU_623</strain>
    </source>
</reference>
<dbReference type="SUPFAM" id="SSF46785">
    <property type="entry name" value="Winged helix' DNA-binding domain"/>
    <property type="match status" value="1"/>
</dbReference>
<dbReference type="EMBL" id="AAJCUB010000023">
    <property type="protein sequence ID" value="ECK6930420.1"/>
    <property type="molecule type" value="Genomic_DNA"/>
</dbReference>
<feature type="domain" description="Initiator Rep protein WH1" evidence="2">
    <location>
        <begin position="35"/>
        <end position="200"/>
    </location>
</feature>
<dbReference type="GO" id="GO:0006270">
    <property type="term" value="P:DNA replication initiation"/>
    <property type="evidence" value="ECO:0007669"/>
    <property type="project" value="InterPro"/>
</dbReference>